<dbReference type="VEuPathDB" id="FungiDB:GGTG_02218"/>
<accession>J3NLR8</accession>
<protein>
    <recommendedName>
        <fullName evidence="5">Deacetylase sirtuin-type domain-containing protein</fullName>
    </recommendedName>
</protein>
<evidence type="ECO:0000256" key="1">
    <source>
        <dbReference type="SAM" id="SignalP"/>
    </source>
</evidence>
<evidence type="ECO:0000313" key="3">
    <source>
        <dbReference type="EnsemblFungi" id="EJT82244"/>
    </source>
</evidence>
<dbReference type="GeneID" id="20342676"/>
<reference evidence="3" key="4">
    <citation type="journal article" date="2015" name="G3 (Bethesda)">
        <title>Genome sequences of three phytopathogenic species of the Magnaporthaceae family of fungi.</title>
        <authorList>
            <person name="Okagaki L.H."/>
            <person name="Nunes C.C."/>
            <person name="Sailsbery J."/>
            <person name="Clay B."/>
            <person name="Brown D."/>
            <person name="John T."/>
            <person name="Oh Y."/>
            <person name="Young N."/>
            <person name="Fitzgerald M."/>
            <person name="Haas B.J."/>
            <person name="Zeng Q."/>
            <person name="Young S."/>
            <person name="Adiconis X."/>
            <person name="Fan L."/>
            <person name="Levin J.Z."/>
            <person name="Mitchell T.K."/>
            <person name="Okubara P.A."/>
            <person name="Farman M.L."/>
            <person name="Kohn L.M."/>
            <person name="Birren B."/>
            <person name="Ma L.-J."/>
            <person name="Dean R.A."/>
        </authorList>
    </citation>
    <scope>NUCLEOTIDE SEQUENCE</scope>
    <source>
        <strain evidence="3">R3-111a-1</strain>
    </source>
</reference>
<sequence>MDWWRPVRGWACHVGLHCRSRGVLLLPLIGPEVVWQAKTGARDFCTYCTVGTRGAKYVPPEELIPRNRRNENQGDVADNVEMRRVGSRPSLAVVGTSLGISGSPFLRGDYWDRKWSGELLGTQLVWWSR</sequence>
<evidence type="ECO:0008006" key="5">
    <source>
        <dbReference type="Google" id="ProtNLM"/>
    </source>
</evidence>
<name>J3NLR8_GAET3</name>
<gene>
    <name evidence="3" type="primary">20342676</name>
    <name evidence="2" type="ORF">GGTG_02218</name>
</gene>
<evidence type="ECO:0000313" key="4">
    <source>
        <dbReference type="Proteomes" id="UP000006039"/>
    </source>
</evidence>
<feature type="chain" id="PRO_5015094185" description="Deacetylase sirtuin-type domain-containing protein" evidence="1">
    <location>
        <begin position="26"/>
        <end position="129"/>
    </location>
</feature>
<reference evidence="2" key="2">
    <citation type="submission" date="2010-07" db="EMBL/GenBank/DDBJ databases">
        <authorList>
            <consortium name="The Broad Institute Genome Sequencing Platform"/>
            <consortium name="Broad Institute Genome Sequencing Center for Infectious Disease"/>
            <person name="Ma L.-J."/>
            <person name="Dead R."/>
            <person name="Young S."/>
            <person name="Zeng Q."/>
            <person name="Koehrsen M."/>
            <person name="Alvarado L."/>
            <person name="Berlin A."/>
            <person name="Chapman S.B."/>
            <person name="Chen Z."/>
            <person name="Freedman E."/>
            <person name="Gellesch M."/>
            <person name="Goldberg J."/>
            <person name="Griggs A."/>
            <person name="Gujja S."/>
            <person name="Heilman E.R."/>
            <person name="Heiman D."/>
            <person name="Hepburn T."/>
            <person name="Howarth C."/>
            <person name="Jen D."/>
            <person name="Larson L."/>
            <person name="Mehta T."/>
            <person name="Neiman D."/>
            <person name="Pearson M."/>
            <person name="Roberts A."/>
            <person name="Saif S."/>
            <person name="Shea T."/>
            <person name="Shenoy N."/>
            <person name="Sisk P."/>
            <person name="Stolte C."/>
            <person name="Sykes S."/>
            <person name="Walk T."/>
            <person name="White J."/>
            <person name="Yandava C."/>
            <person name="Haas B."/>
            <person name="Nusbaum C."/>
            <person name="Birren B."/>
        </authorList>
    </citation>
    <scope>NUCLEOTIDE SEQUENCE</scope>
    <source>
        <strain evidence="2">R3-111a-1</strain>
    </source>
</reference>
<dbReference type="HOGENOM" id="CLU_1948941_0_0_1"/>
<organism evidence="2">
    <name type="scientific">Gaeumannomyces tritici (strain R3-111a-1)</name>
    <name type="common">Wheat and barley take-all root rot fungus</name>
    <name type="synonym">Gaeumannomyces graminis var. tritici</name>
    <dbReference type="NCBI Taxonomy" id="644352"/>
    <lineage>
        <taxon>Eukaryota</taxon>
        <taxon>Fungi</taxon>
        <taxon>Dikarya</taxon>
        <taxon>Ascomycota</taxon>
        <taxon>Pezizomycotina</taxon>
        <taxon>Sordariomycetes</taxon>
        <taxon>Sordariomycetidae</taxon>
        <taxon>Magnaporthales</taxon>
        <taxon>Magnaporthaceae</taxon>
        <taxon>Gaeumannomyces</taxon>
    </lineage>
</organism>
<proteinExistence type="predicted"/>
<dbReference type="Proteomes" id="UP000006039">
    <property type="component" value="Unassembled WGS sequence"/>
</dbReference>
<reference evidence="4" key="1">
    <citation type="submission" date="2010-07" db="EMBL/GenBank/DDBJ databases">
        <title>The genome sequence of Gaeumannomyces graminis var. tritici strain R3-111a-1.</title>
        <authorList>
            <consortium name="The Broad Institute Genome Sequencing Platform"/>
            <person name="Ma L.-J."/>
            <person name="Dead R."/>
            <person name="Young S."/>
            <person name="Zeng Q."/>
            <person name="Koehrsen M."/>
            <person name="Alvarado L."/>
            <person name="Berlin A."/>
            <person name="Chapman S.B."/>
            <person name="Chen Z."/>
            <person name="Freedman E."/>
            <person name="Gellesch M."/>
            <person name="Goldberg J."/>
            <person name="Griggs A."/>
            <person name="Gujja S."/>
            <person name="Heilman E.R."/>
            <person name="Heiman D."/>
            <person name="Hepburn T."/>
            <person name="Howarth C."/>
            <person name="Jen D."/>
            <person name="Larson L."/>
            <person name="Mehta T."/>
            <person name="Neiman D."/>
            <person name="Pearson M."/>
            <person name="Roberts A."/>
            <person name="Saif S."/>
            <person name="Shea T."/>
            <person name="Shenoy N."/>
            <person name="Sisk P."/>
            <person name="Stolte C."/>
            <person name="Sykes S."/>
            <person name="Walk T."/>
            <person name="White J."/>
            <person name="Yandava C."/>
            <person name="Haas B."/>
            <person name="Nusbaum C."/>
            <person name="Birren B."/>
        </authorList>
    </citation>
    <scope>NUCLEOTIDE SEQUENCE [LARGE SCALE GENOMIC DNA]</scope>
    <source>
        <strain evidence="4">R3-111a-1</strain>
    </source>
</reference>
<reference evidence="2" key="3">
    <citation type="submission" date="2010-09" db="EMBL/GenBank/DDBJ databases">
        <title>Annotation of Gaeumannomyces graminis var. tritici R3-111a-1.</title>
        <authorList>
            <consortium name="The Broad Institute Genome Sequencing Platform"/>
            <person name="Ma L.-J."/>
            <person name="Dead R."/>
            <person name="Young S.K."/>
            <person name="Zeng Q."/>
            <person name="Gargeya S."/>
            <person name="Fitzgerald M."/>
            <person name="Haas B."/>
            <person name="Abouelleil A."/>
            <person name="Alvarado L."/>
            <person name="Arachchi H.M."/>
            <person name="Berlin A."/>
            <person name="Brown A."/>
            <person name="Chapman S.B."/>
            <person name="Chen Z."/>
            <person name="Dunbar C."/>
            <person name="Freedman E."/>
            <person name="Gearin G."/>
            <person name="Gellesch M."/>
            <person name="Goldberg J."/>
            <person name="Griggs A."/>
            <person name="Gujja S."/>
            <person name="Heiman D."/>
            <person name="Howarth C."/>
            <person name="Larson L."/>
            <person name="Lui A."/>
            <person name="MacDonald P.J.P."/>
            <person name="Mehta T."/>
            <person name="Montmayeur A."/>
            <person name="Murphy C."/>
            <person name="Neiman D."/>
            <person name="Pearson M."/>
            <person name="Priest M."/>
            <person name="Roberts A."/>
            <person name="Saif S."/>
            <person name="Shea T."/>
            <person name="Shenoy N."/>
            <person name="Sisk P."/>
            <person name="Stolte C."/>
            <person name="Sykes S."/>
            <person name="Yandava C."/>
            <person name="Wortman J."/>
            <person name="Nusbaum C."/>
            <person name="Birren B."/>
        </authorList>
    </citation>
    <scope>NUCLEOTIDE SEQUENCE</scope>
    <source>
        <strain evidence="2">R3-111a-1</strain>
    </source>
</reference>
<keyword evidence="4" id="KW-1185">Reference proteome</keyword>
<dbReference type="RefSeq" id="XP_009218253.1">
    <property type="nucleotide sequence ID" value="XM_009219989.1"/>
</dbReference>
<feature type="signal peptide" evidence="1">
    <location>
        <begin position="1"/>
        <end position="25"/>
    </location>
</feature>
<keyword evidence="1" id="KW-0732">Signal</keyword>
<dbReference type="EnsemblFungi" id="EJT82244">
    <property type="protein sequence ID" value="EJT82244"/>
    <property type="gene ID" value="GGTG_02218"/>
</dbReference>
<dbReference type="AlphaFoldDB" id="J3NLR8"/>
<dbReference type="EMBL" id="GL385395">
    <property type="protein sequence ID" value="EJT82244.1"/>
    <property type="molecule type" value="Genomic_DNA"/>
</dbReference>
<reference evidence="3" key="5">
    <citation type="submission" date="2018-04" db="UniProtKB">
        <authorList>
            <consortium name="EnsemblFungi"/>
        </authorList>
    </citation>
    <scope>IDENTIFICATION</scope>
    <source>
        <strain evidence="3">R3-111a-1</strain>
    </source>
</reference>
<evidence type="ECO:0000313" key="2">
    <source>
        <dbReference type="EMBL" id="EJT82244.1"/>
    </source>
</evidence>